<reference evidence="3" key="2">
    <citation type="submission" date="2020-07" db="EMBL/GenBank/DDBJ databases">
        <authorList>
            <person name="Vera ALvarez R."/>
            <person name="Arias-Moreno D.M."/>
            <person name="Jimenez-Jacinto V."/>
            <person name="Jimenez-Bremont J.F."/>
            <person name="Swaminathan K."/>
            <person name="Moose S.P."/>
            <person name="Guerrero-Gonzalez M.L."/>
            <person name="Marino-Ramirez L."/>
            <person name="Landsman D."/>
            <person name="Rodriguez-Kessler M."/>
            <person name="Delgado-Sanchez P."/>
        </authorList>
    </citation>
    <scope>NUCLEOTIDE SEQUENCE</scope>
    <source>
        <tissue evidence="3">Cladode</tissue>
    </source>
</reference>
<keyword evidence="2" id="KW-0812">Transmembrane</keyword>
<feature type="compositionally biased region" description="Low complexity" evidence="1">
    <location>
        <begin position="120"/>
        <end position="142"/>
    </location>
</feature>
<feature type="transmembrane region" description="Helical" evidence="2">
    <location>
        <begin position="34"/>
        <end position="61"/>
    </location>
</feature>
<keyword evidence="2" id="KW-1133">Transmembrane helix</keyword>
<protein>
    <submittedName>
        <fullName evidence="3">Uncharacterized protein</fullName>
    </submittedName>
</protein>
<accession>A0A7C9DTX9</accession>
<organism evidence="3">
    <name type="scientific">Opuntia streptacantha</name>
    <name type="common">Prickly pear cactus</name>
    <name type="synonym">Opuntia cardona</name>
    <dbReference type="NCBI Taxonomy" id="393608"/>
    <lineage>
        <taxon>Eukaryota</taxon>
        <taxon>Viridiplantae</taxon>
        <taxon>Streptophyta</taxon>
        <taxon>Embryophyta</taxon>
        <taxon>Tracheophyta</taxon>
        <taxon>Spermatophyta</taxon>
        <taxon>Magnoliopsida</taxon>
        <taxon>eudicotyledons</taxon>
        <taxon>Gunneridae</taxon>
        <taxon>Pentapetalae</taxon>
        <taxon>Caryophyllales</taxon>
        <taxon>Cactineae</taxon>
        <taxon>Cactaceae</taxon>
        <taxon>Opuntioideae</taxon>
        <taxon>Opuntia</taxon>
    </lineage>
</organism>
<dbReference type="AlphaFoldDB" id="A0A7C9DTX9"/>
<name>A0A7C9DTX9_OPUST</name>
<feature type="region of interest" description="Disordered" evidence="1">
    <location>
        <begin position="119"/>
        <end position="154"/>
    </location>
</feature>
<dbReference type="EMBL" id="GISG01139584">
    <property type="protein sequence ID" value="MBA4644748.1"/>
    <property type="molecule type" value="Transcribed_RNA"/>
</dbReference>
<evidence type="ECO:0000256" key="2">
    <source>
        <dbReference type="SAM" id="Phobius"/>
    </source>
</evidence>
<keyword evidence="2" id="KW-0472">Membrane</keyword>
<evidence type="ECO:0000256" key="1">
    <source>
        <dbReference type="SAM" id="MobiDB-lite"/>
    </source>
</evidence>
<proteinExistence type="predicted"/>
<sequence length="240" mass="27489">MEKIGYAATLYMRLTWMEEGIKSFFIHSYLPNKYVHFFILFLKILFIFLIQNCLLSLGYLFMDDLSRAISQFAPSSSGGMYGNSMPPNPPHHSDATILAAGDTSQDWESFEERVLLEPMPDSASSANGPAPASAEDPAPAEQPGERGPPGLAAQKRDELHRLVRSQMRHFYERGRPRWQQCQTEEDEILRYSEHAARVIKDALEPETEEDLNMWLEYLPRNPKLLTKFFKEELPPRGPLI</sequence>
<dbReference type="EMBL" id="GISG01139585">
    <property type="protein sequence ID" value="MBA4644749.1"/>
    <property type="molecule type" value="Transcribed_RNA"/>
</dbReference>
<evidence type="ECO:0000313" key="3">
    <source>
        <dbReference type="EMBL" id="MBA4644749.1"/>
    </source>
</evidence>
<reference evidence="3" key="1">
    <citation type="journal article" date="2013" name="J. Plant Res.">
        <title>Effect of fungi and light on seed germination of three Opuntia species from semiarid lands of central Mexico.</title>
        <authorList>
            <person name="Delgado-Sanchez P."/>
            <person name="Jimenez-Bremont J.F."/>
            <person name="Guerrero-Gonzalez Mde L."/>
            <person name="Flores J."/>
        </authorList>
    </citation>
    <scope>NUCLEOTIDE SEQUENCE</scope>
    <source>
        <tissue evidence="3">Cladode</tissue>
    </source>
</reference>